<feature type="domain" description="HTH myb-type" evidence="10">
    <location>
        <begin position="63"/>
        <end position="117"/>
    </location>
</feature>
<dbReference type="SUPFAM" id="SSF46689">
    <property type="entry name" value="Homeodomain-like"/>
    <property type="match status" value="1"/>
</dbReference>
<dbReference type="GO" id="GO:0003677">
    <property type="term" value="F:DNA binding"/>
    <property type="evidence" value="ECO:0007669"/>
    <property type="project" value="UniProtKB-KW"/>
</dbReference>
<sequence length="268" mass="29798">MGCRACDQPKIKYRKGLWSPEEDQKLRDYVLNHGHDCWSAVAIKAGLQRNGKSCRLRWINYLRPGLKRGLFTSEEEETILCLHALLGNKWSQIASHLPGRTDNEVKNHWNSYLKKKVGRAAERPSISPEEANSRVSCLGSPEPTETSSADSDDRRNAEQKPSARAALRNPLPRVMFAEWLPEECADERNLVNSAAPASFRCHPAATTVDEFREGGPSLVSGLNMGGFFPQMGETSIFGDLQPQFESEGQIAGGGLFDFLPMSEFCSNL</sequence>
<dbReference type="PROSITE" id="PS50090">
    <property type="entry name" value="MYB_LIKE"/>
    <property type="match status" value="2"/>
</dbReference>
<evidence type="ECO:0000313" key="11">
    <source>
        <dbReference type="EMBL" id="CAA7390948.1"/>
    </source>
</evidence>
<evidence type="ECO:0000256" key="6">
    <source>
        <dbReference type="ARBA" id="ARBA00023163"/>
    </source>
</evidence>
<dbReference type="PANTHER" id="PTHR47997">
    <property type="entry name" value="MYB DOMAIN PROTEIN 55"/>
    <property type="match status" value="1"/>
</dbReference>
<keyword evidence="6" id="KW-0804">Transcription</keyword>
<organism evidence="11 12">
    <name type="scientific">Spirodela intermedia</name>
    <name type="common">Intermediate duckweed</name>
    <dbReference type="NCBI Taxonomy" id="51605"/>
    <lineage>
        <taxon>Eukaryota</taxon>
        <taxon>Viridiplantae</taxon>
        <taxon>Streptophyta</taxon>
        <taxon>Embryophyta</taxon>
        <taxon>Tracheophyta</taxon>
        <taxon>Spermatophyta</taxon>
        <taxon>Magnoliopsida</taxon>
        <taxon>Liliopsida</taxon>
        <taxon>Araceae</taxon>
        <taxon>Lemnoideae</taxon>
        <taxon>Spirodela</taxon>
    </lineage>
</organism>
<dbReference type="CDD" id="cd00167">
    <property type="entry name" value="SANT"/>
    <property type="match status" value="2"/>
</dbReference>
<keyword evidence="4" id="KW-0238">DNA-binding</keyword>
<keyword evidence="3" id="KW-0805">Transcription regulation</keyword>
<dbReference type="GO" id="GO:0005634">
    <property type="term" value="C:nucleus"/>
    <property type="evidence" value="ECO:0007669"/>
    <property type="project" value="UniProtKB-SubCell"/>
</dbReference>
<gene>
    <name evidence="11" type="ORF">SI8410_02002354</name>
</gene>
<feature type="domain" description="Myb-like" evidence="9">
    <location>
        <begin position="63"/>
        <end position="113"/>
    </location>
</feature>
<comment type="subcellular location">
    <subcellularLocation>
        <location evidence="1">Nucleus</location>
    </subcellularLocation>
</comment>
<evidence type="ECO:0000256" key="8">
    <source>
        <dbReference type="SAM" id="MobiDB-lite"/>
    </source>
</evidence>
<dbReference type="GO" id="GO:0045893">
    <property type="term" value="P:positive regulation of DNA-templated transcription"/>
    <property type="evidence" value="ECO:0007669"/>
    <property type="project" value="UniProtKB-ARBA"/>
</dbReference>
<evidence type="ECO:0000256" key="4">
    <source>
        <dbReference type="ARBA" id="ARBA00023125"/>
    </source>
</evidence>
<dbReference type="PROSITE" id="PS51294">
    <property type="entry name" value="HTH_MYB"/>
    <property type="match status" value="2"/>
</dbReference>
<dbReference type="AlphaFoldDB" id="A0A7I8K3J6"/>
<accession>A0A7I8K3J6</accession>
<dbReference type="FunFam" id="1.10.10.60:FF:000077">
    <property type="entry name" value="MYB transcription factor"/>
    <property type="match status" value="1"/>
</dbReference>
<dbReference type="Gene3D" id="1.10.10.60">
    <property type="entry name" value="Homeodomain-like"/>
    <property type="match status" value="2"/>
</dbReference>
<evidence type="ECO:0000256" key="5">
    <source>
        <dbReference type="ARBA" id="ARBA00023159"/>
    </source>
</evidence>
<keyword evidence="2" id="KW-0677">Repeat</keyword>
<dbReference type="PANTHER" id="PTHR47997:SF11">
    <property type="entry name" value="TRANSCRIPTION FACTOR LAF1"/>
    <property type="match status" value="1"/>
</dbReference>
<evidence type="ECO:0000256" key="2">
    <source>
        <dbReference type="ARBA" id="ARBA00022737"/>
    </source>
</evidence>
<keyword evidence="12" id="KW-1185">Reference proteome</keyword>
<dbReference type="OrthoDB" id="2143914at2759"/>
<evidence type="ECO:0000259" key="9">
    <source>
        <dbReference type="PROSITE" id="PS50090"/>
    </source>
</evidence>
<dbReference type="SMART" id="SM00717">
    <property type="entry name" value="SANT"/>
    <property type="match status" value="2"/>
</dbReference>
<evidence type="ECO:0000259" key="10">
    <source>
        <dbReference type="PROSITE" id="PS51294"/>
    </source>
</evidence>
<dbReference type="EMBL" id="LR746265">
    <property type="protein sequence ID" value="CAA7390948.1"/>
    <property type="molecule type" value="Genomic_DNA"/>
</dbReference>
<feature type="domain" description="Myb-like" evidence="9">
    <location>
        <begin position="10"/>
        <end position="62"/>
    </location>
</feature>
<feature type="domain" description="HTH myb-type" evidence="10">
    <location>
        <begin position="10"/>
        <end position="62"/>
    </location>
</feature>
<dbReference type="InterPro" id="IPR051953">
    <property type="entry name" value="Plant_SW-associated_TFs"/>
</dbReference>
<dbReference type="InterPro" id="IPR017930">
    <property type="entry name" value="Myb_dom"/>
</dbReference>
<evidence type="ECO:0000256" key="1">
    <source>
        <dbReference type="ARBA" id="ARBA00004123"/>
    </source>
</evidence>
<keyword evidence="7" id="KW-0539">Nucleus</keyword>
<feature type="region of interest" description="Disordered" evidence="8">
    <location>
        <begin position="120"/>
        <end position="166"/>
    </location>
</feature>
<dbReference type="InterPro" id="IPR001005">
    <property type="entry name" value="SANT/Myb"/>
</dbReference>
<dbReference type="Proteomes" id="UP000663760">
    <property type="component" value="Chromosome 2"/>
</dbReference>
<keyword evidence="5" id="KW-0010">Activator</keyword>
<evidence type="ECO:0000313" key="12">
    <source>
        <dbReference type="Proteomes" id="UP000663760"/>
    </source>
</evidence>
<proteinExistence type="predicted"/>
<dbReference type="Pfam" id="PF00249">
    <property type="entry name" value="Myb_DNA-binding"/>
    <property type="match status" value="2"/>
</dbReference>
<evidence type="ECO:0000256" key="7">
    <source>
        <dbReference type="ARBA" id="ARBA00023242"/>
    </source>
</evidence>
<protein>
    <submittedName>
        <fullName evidence="11">Uncharacterized protein</fullName>
    </submittedName>
</protein>
<dbReference type="InterPro" id="IPR009057">
    <property type="entry name" value="Homeodomain-like_sf"/>
</dbReference>
<evidence type="ECO:0000256" key="3">
    <source>
        <dbReference type="ARBA" id="ARBA00023015"/>
    </source>
</evidence>
<reference evidence="11" key="1">
    <citation type="submission" date="2020-02" db="EMBL/GenBank/DDBJ databases">
        <authorList>
            <person name="Scholz U."/>
            <person name="Mascher M."/>
            <person name="Fiebig A."/>
        </authorList>
    </citation>
    <scope>NUCLEOTIDE SEQUENCE</scope>
</reference>
<name>A0A7I8K3J6_SPIIN</name>